<keyword evidence="3" id="KW-1185">Reference proteome</keyword>
<dbReference type="PANTHER" id="PTHR46825:SF9">
    <property type="entry name" value="BETA-LACTAMASE-RELATED DOMAIN-CONTAINING PROTEIN"/>
    <property type="match status" value="1"/>
</dbReference>
<dbReference type="PROSITE" id="PS51318">
    <property type="entry name" value="TAT"/>
    <property type="match status" value="1"/>
</dbReference>
<comment type="caution">
    <text evidence="2">The sequence shown here is derived from an EMBL/GenBank/DDBJ whole genome shotgun (WGS) entry which is preliminary data.</text>
</comment>
<dbReference type="EMBL" id="JADQTO010000013">
    <property type="protein sequence ID" value="MBG0565022.1"/>
    <property type="molecule type" value="Genomic_DNA"/>
</dbReference>
<organism evidence="2 3">
    <name type="scientific">Actinoplanes aureus</name>
    <dbReference type="NCBI Taxonomy" id="2792083"/>
    <lineage>
        <taxon>Bacteria</taxon>
        <taxon>Bacillati</taxon>
        <taxon>Actinomycetota</taxon>
        <taxon>Actinomycetes</taxon>
        <taxon>Micromonosporales</taxon>
        <taxon>Micromonosporaceae</taxon>
        <taxon>Actinoplanes</taxon>
    </lineage>
</organism>
<dbReference type="SUPFAM" id="SSF56601">
    <property type="entry name" value="beta-lactamase/transpeptidase-like"/>
    <property type="match status" value="1"/>
</dbReference>
<dbReference type="InterPro" id="IPR006311">
    <property type="entry name" value="TAT_signal"/>
</dbReference>
<proteinExistence type="predicted"/>
<dbReference type="Proteomes" id="UP000598146">
    <property type="component" value="Unassembled WGS sequence"/>
</dbReference>
<protein>
    <submittedName>
        <fullName evidence="2">Beta-lactamase family protein</fullName>
    </submittedName>
</protein>
<dbReference type="Pfam" id="PF00144">
    <property type="entry name" value="Beta-lactamase"/>
    <property type="match status" value="1"/>
</dbReference>
<gene>
    <name evidence="2" type="ORF">I4J89_26580</name>
</gene>
<dbReference type="InterPro" id="IPR001466">
    <property type="entry name" value="Beta-lactam-related"/>
</dbReference>
<dbReference type="InterPro" id="IPR012338">
    <property type="entry name" value="Beta-lactam/transpept-like"/>
</dbReference>
<reference evidence="2" key="1">
    <citation type="submission" date="2020-11" db="EMBL/GenBank/DDBJ databases">
        <title>Isolation and identification of active actinomycetes.</title>
        <authorList>
            <person name="Sun X."/>
        </authorList>
    </citation>
    <scope>NUCLEOTIDE SEQUENCE</scope>
    <source>
        <strain evidence="2">NEAU-A11</strain>
    </source>
</reference>
<dbReference type="InterPro" id="IPR050491">
    <property type="entry name" value="AmpC-like"/>
</dbReference>
<dbReference type="Gene3D" id="3.40.710.10">
    <property type="entry name" value="DD-peptidase/beta-lactamase superfamily"/>
    <property type="match status" value="1"/>
</dbReference>
<evidence type="ECO:0000259" key="1">
    <source>
        <dbReference type="Pfam" id="PF00144"/>
    </source>
</evidence>
<dbReference type="AlphaFoldDB" id="A0A931CBP3"/>
<evidence type="ECO:0000313" key="3">
    <source>
        <dbReference type="Proteomes" id="UP000598146"/>
    </source>
</evidence>
<dbReference type="RefSeq" id="WP_196416804.1">
    <property type="nucleotide sequence ID" value="NZ_JADQTO010000013.1"/>
</dbReference>
<accession>A0A931CBP3</accession>
<feature type="domain" description="Beta-lactamase-related" evidence="1">
    <location>
        <begin position="44"/>
        <end position="371"/>
    </location>
</feature>
<sequence>MSEPMSRRTLLGATAGTAVAAATGFVPAPATAAGNRVPAVVRELDAKIEEAMAAYMVPGVAYGLRYRGRDYVRGFGVTSLDDPQPVDADTVFRVASTTKPFTGTAVMRLVERGRLDLDRTVRSYLPGFRTADPAASARVTVRQALNHSAGWLGDYFLDTGNDDGALARYVDEMSRVPQLNPPGKYFAYNNAAISVAGRLIEVVTGVTYERAVRELLTGPLGLRHSAFSLEELPGVRWAVPHVPNEAQTEIVPQPAAWAMPRAINPAGGLISSARDQLRWARFHLGDGRVPGSDRRLLSRRSMHLMQSNPGPGGTLFVELDGVGVTWLLRPTAEGPKVVQHGGDWAGQHSGFLMVPARDFALTVLTNSDTGPTLLDDLFVGDWALSRFAGVHNLPAVPRALPAGELAAYQGVYTGEQIYFDGSTLTTQFEVVPDAGQLSVRIDGTEVARLAFYRRDYVVFPNPDGTVGNQRANFVRDRDGEVTWFRLGGRLYRRGAEATVQRRSSAPATLPRPILS</sequence>
<dbReference type="PANTHER" id="PTHR46825">
    <property type="entry name" value="D-ALANYL-D-ALANINE-CARBOXYPEPTIDASE/ENDOPEPTIDASE AMPH"/>
    <property type="match status" value="1"/>
</dbReference>
<evidence type="ECO:0000313" key="2">
    <source>
        <dbReference type="EMBL" id="MBG0565022.1"/>
    </source>
</evidence>
<name>A0A931CBP3_9ACTN</name>